<evidence type="ECO:0000259" key="19">
    <source>
        <dbReference type="PROSITE" id="PS50041"/>
    </source>
</evidence>
<dbReference type="Pfam" id="PF12662">
    <property type="entry name" value="cEGF"/>
    <property type="match status" value="1"/>
</dbReference>
<dbReference type="PROSITE" id="PS50026">
    <property type="entry name" value="EGF_3"/>
    <property type="match status" value="2"/>
</dbReference>
<feature type="domain" description="EGF-like" evidence="18">
    <location>
        <begin position="355"/>
        <end position="393"/>
    </location>
</feature>
<dbReference type="Gene3D" id="2.10.25.10">
    <property type="entry name" value="Laminin"/>
    <property type="match status" value="5"/>
</dbReference>
<accession>A0A6G1QFJ8</accession>
<dbReference type="GO" id="GO:0016020">
    <property type="term" value="C:membrane"/>
    <property type="evidence" value="ECO:0007669"/>
    <property type="project" value="UniProtKB-SubCell"/>
</dbReference>
<evidence type="ECO:0000256" key="13">
    <source>
        <dbReference type="ARBA" id="ARBA00023180"/>
    </source>
</evidence>
<name>A0A6G1QFJ8_CHAAH</name>
<comment type="subcellular location">
    <subcellularLocation>
        <location evidence="1">Membrane</location>
        <topology evidence="1">Single-pass type I membrane protein</topology>
    </subcellularLocation>
</comment>
<dbReference type="PANTHER" id="PTHR14789:SF8">
    <property type="entry name" value="C-TYPE LECTIN DOMAIN FAMILY 14 MEMBER A PRECURSOR-RELATED"/>
    <property type="match status" value="1"/>
</dbReference>
<dbReference type="GO" id="GO:0006897">
    <property type="term" value="P:endocytosis"/>
    <property type="evidence" value="ECO:0007669"/>
    <property type="project" value="UniProtKB-KW"/>
</dbReference>
<organism evidence="20 21">
    <name type="scientific">Channa argus</name>
    <name type="common">Northern snakehead</name>
    <name type="synonym">Ophicephalus argus</name>
    <dbReference type="NCBI Taxonomy" id="215402"/>
    <lineage>
        <taxon>Eukaryota</taxon>
        <taxon>Metazoa</taxon>
        <taxon>Chordata</taxon>
        <taxon>Craniata</taxon>
        <taxon>Vertebrata</taxon>
        <taxon>Euteleostomi</taxon>
        <taxon>Actinopterygii</taxon>
        <taxon>Neopterygii</taxon>
        <taxon>Teleostei</taxon>
        <taxon>Neoteleostei</taxon>
        <taxon>Acanthomorphata</taxon>
        <taxon>Anabantaria</taxon>
        <taxon>Anabantiformes</taxon>
        <taxon>Channoidei</taxon>
        <taxon>Channidae</taxon>
        <taxon>Channa</taxon>
    </lineage>
</organism>
<dbReference type="SMART" id="SM00181">
    <property type="entry name" value="EGF"/>
    <property type="match status" value="5"/>
</dbReference>
<dbReference type="FunFam" id="2.10.25.10:FF:000009">
    <property type="entry name" value="Low-density lipoprotein receptor isoform 1"/>
    <property type="match status" value="1"/>
</dbReference>
<evidence type="ECO:0000256" key="9">
    <source>
        <dbReference type="ARBA" id="ARBA00022989"/>
    </source>
</evidence>
<dbReference type="EMBL" id="CM015727">
    <property type="protein sequence ID" value="KAF3701441.1"/>
    <property type="molecule type" value="Genomic_DNA"/>
</dbReference>
<feature type="domain" description="EGF-like" evidence="18">
    <location>
        <begin position="317"/>
        <end position="354"/>
    </location>
</feature>
<keyword evidence="11 14" id="KW-1015">Disulfide bond</keyword>
<dbReference type="SUPFAM" id="SSF57184">
    <property type="entry name" value="Growth factor receptor domain"/>
    <property type="match status" value="2"/>
</dbReference>
<dbReference type="InterPro" id="IPR000742">
    <property type="entry name" value="EGF"/>
</dbReference>
<evidence type="ECO:0000256" key="14">
    <source>
        <dbReference type="PROSITE-ProRule" id="PRU00076"/>
    </source>
</evidence>
<dbReference type="SMART" id="SM00179">
    <property type="entry name" value="EGF_CA"/>
    <property type="match status" value="4"/>
</dbReference>
<evidence type="ECO:0000256" key="3">
    <source>
        <dbReference type="ARBA" id="ARBA00022553"/>
    </source>
</evidence>
<evidence type="ECO:0000256" key="17">
    <source>
        <dbReference type="SAM" id="SignalP"/>
    </source>
</evidence>
<reference evidence="20 21" key="1">
    <citation type="submission" date="2019-02" db="EMBL/GenBank/DDBJ databases">
        <title>Opniocepnalus argus genome.</title>
        <authorList>
            <person name="Zhou C."/>
            <person name="Xiao S."/>
        </authorList>
    </citation>
    <scope>NUCLEOTIDE SEQUENCE [LARGE SCALE GENOMIC DNA]</scope>
    <source>
        <strain evidence="20">OARG1902GOOAL</strain>
        <tissue evidence="20">Muscle</tissue>
    </source>
</reference>
<dbReference type="Proteomes" id="UP000503349">
    <property type="component" value="Chromosome 16"/>
</dbReference>
<dbReference type="InterPro" id="IPR000152">
    <property type="entry name" value="EGF-type_Asp/Asn_hydroxyl_site"/>
</dbReference>
<protein>
    <submittedName>
        <fullName evidence="20">Complement component C1q receptor C1q/MBL/SPA receptor</fullName>
    </submittedName>
</protein>
<evidence type="ECO:0000256" key="8">
    <source>
        <dbReference type="ARBA" id="ARBA00022737"/>
    </source>
</evidence>
<keyword evidence="4" id="KW-0254">Endocytosis</keyword>
<dbReference type="Pfam" id="PF00059">
    <property type="entry name" value="Lectin_C"/>
    <property type="match status" value="1"/>
</dbReference>
<sequence length="567" mass="63434">MILFFLLQFINSFEGSHGAKYETLCTFNACFTLHMDNLSFEDARLKCVYNGGSLMTVKDRHEEDVLHSLLSQSQRHFRDKTVKCWIGLKLPTESCVSANKTLWGFKWVSGEEDSQYTNWGKEPVLTCTTERCVSVTYSVSGQNQLKWIARSCKSHNFYACKFNFKGMCKPLVLLGHGKITYIAPFSQMPERNDLKSFPLGTYADIQCSNLQSTDYSVCMDMGGIFRWNVPGPFCKAKKQRCANKNGGCEHHCQEHTGEVKCFCKEGYNLVEDGLSCRIQNLCGVDTCEHQCIMEESGYSCKCPHGFKLDENQRNCSDIDECQSQACEGHVCINTHGSYKCACSDGYETINGKCSDVDECENSRCQHKCINSVGSFSCHCDEGFKLSEDGFSCVDINECDECEFKCLNTVGSYICSCPKGSYAETHELNCKSEETETSIASSDDTPGEDETSTESFNKATVELQHESYHSDVPFIDLVNITYDDQPRNISFTTGFANIVSSSVIICVLGSVIPLLVLFAVTLAIAIVRCSHAKKEAKKKKTTDGYCWVSSGMDPRLEKLYESILTDDL</sequence>
<evidence type="ECO:0000256" key="7">
    <source>
        <dbReference type="ARBA" id="ARBA00022734"/>
    </source>
</evidence>
<feature type="domain" description="C-type lectin" evidence="19">
    <location>
        <begin position="26"/>
        <end position="161"/>
    </location>
</feature>
<evidence type="ECO:0000256" key="12">
    <source>
        <dbReference type="ARBA" id="ARBA00023170"/>
    </source>
</evidence>
<dbReference type="InterPro" id="IPR049883">
    <property type="entry name" value="NOTCH1_EGF-like"/>
</dbReference>
<evidence type="ECO:0000313" key="20">
    <source>
        <dbReference type="EMBL" id="KAF3701441.1"/>
    </source>
</evidence>
<dbReference type="PANTHER" id="PTHR14789">
    <property type="entry name" value="CHONDROLECTIN VARIANT CHODLFDELTAE"/>
    <property type="match status" value="1"/>
</dbReference>
<dbReference type="InterPro" id="IPR016186">
    <property type="entry name" value="C-type_lectin-like/link_sf"/>
</dbReference>
<evidence type="ECO:0000256" key="6">
    <source>
        <dbReference type="ARBA" id="ARBA00022729"/>
    </source>
</evidence>
<keyword evidence="6 17" id="KW-0732">Signal</keyword>
<dbReference type="Pfam" id="PF14670">
    <property type="entry name" value="FXa_inhibition"/>
    <property type="match status" value="1"/>
</dbReference>
<dbReference type="SUPFAM" id="SSF56436">
    <property type="entry name" value="C-type lectin-like"/>
    <property type="match status" value="1"/>
</dbReference>
<feature type="region of interest" description="Disordered" evidence="15">
    <location>
        <begin position="434"/>
        <end position="454"/>
    </location>
</feature>
<keyword evidence="10 16" id="KW-0472">Membrane</keyword>
<reference evidence="21" key="2">
    <citation type="submission" date="2019-02" db="EMBL/GenBank/DDBJ databases">
        <title>Opniocepnalus argus Var Kimnra genome.</title>
        <authorList>
            <person name="Zhou C."/>
            <person name="Xiao S."/>
        </authorList>
    </citation>
    <scope>NUCLEOTIDE SEQUENCE [LARGE SCALE GENOMIC DNA]</scope>
</reference>
<dbReference type="InterPro" id="IPR009030">
    <property type="entry name" value="Growth_fac_rcpt_cys_sf"/>
</dbReference>
<dbReference type="InterPro" id="IPR001304">
    <property type="entry name" value="C-type_lectin-like"/>
</dbReference>
<dbReference type="Pfam" id="PF07645">
    <property type="entry name" value="EGF_CA"/>
    <property type="match status" value="1"/>
</dbReference>
<keyword evidence="2 14" id="KW-0245">EGF-like domain</keyword>
<dbReference type="PROSITE" id="PS01186">
    <property type="entry name" value="EGF_2"/>
    <property type="match status" value="3"/>
</dbReference>
<keyword evidence="5 16" id="KW-0812">Transmembrane</keyword>
<keyword evidence="13" id="KW-0325">Glycoprotein</keyword>
<evidence type="ECO:0000256" key="4">
    <source>
        <dbReference type="ARBA" id="ARBA00022583"/>
    </source>
</evidence>
<keyword evidence="12 20" id="KW-0675">Receptor</keyword>
<proteinExistence type="predicted"/>
<feature type="signal peptide" evidence="17">
    <location>
        <begin position="1"/>
        <end position="18"/>
    </location>
</feature>
<dbReference type="GO" id="GO:0030246">
    <property type="term" value="F:carbohydrate binding"/>
    <property type="evidence" value="ECO:0007669"/>
    <property type="project" value="UniProtKB-KW"/>
</dbReference>
<keyword evidence="7" id="KW-0430">Lectin</keyword>
<gene>
    <name evidence="20" type="ORF">EXN66_Car017129</name>
</gene>
<dbReference type="Pfam" id="PF00008">
    <property type="entry name" value="EGF"/>
    <property type="match status" value="1"/>
</dbReference>
<keyword evidence="3" id="KW-0597">Phosphoprotein</keyword>
<feature type="chain" id="PRO_5026337343" evidence="17">
    <location>
        <begin position="19"/>
        <end position="567"/>
    </location>
</feature>
<dbReference type="Gene3D" id="3.10.100.10">
    <property type="entry name" value="Mannose-Binding Protein A, subunit A"/>
    <property type="match status" value="1"/>
</dbReference>
<dbReference type="InterPro" id="IPR051505">
    <property type="entry name" value="C-type_lectin_domain"/>
</dbReference>
<evidence type="ECO:0000256" key="16">
    <source>
        <dbReference type="SAM" id="Phobius"/>
    </source>
</evidence>
<dbReference type="FunFam" id="2.10.25.10:FF:000240">
    <property type="entry name" value="Vitamin K-dependent protein S"/>
    <property type="match status" value="1"/>
</dbReference>
<evidence type="ECO:0000256" key="10">
    <source>
        <dbReference type="ARBA" id="ARBA00023136"/>
    </source>
</evidence>
<dbReference type="InterPro" id="IPR016187">
    <property type="entry name" value="CTDL_fold"/>
</dbReference>
<dbReference type="InterPro" id="IPR001881">
    <property type="entry name" value="EGF-like_Ca-bd_dom"/>
</dbReference>
<keyword evidence="21" id="KW-1185">Reference proteome</keyword>
<evidence type="ECO:0000256" key="1">
    <source>
        <dbReference type="ARBA" id="ARBA00004479"/>
    </source>
</evidence>
<comment type="caution">
    <text evidence="14">Lacks conserved residue(s) required for the propagation of feature annotation.</text>
</comment>
<evidence type="ECO:0000256" key="11">
    <source>
        <dbReference type="ARBA" id="ARBA00023157"/>
    </source>
</evidence>
<evidence type="ECO:0000313" key="21">
    <source>
        <dbReference type="Proteomes" id="UP000503349"/>
    </source>
</evidence>
<feature type="disulfide bond" evidence="14">
    <location>
        <begin position="321"/>
        <end position="331"/>
    </location>
</feature>
<dbReference type="GO" id="GO:0005509">
    <property type="term" value="F:calcium ion binding"/>
    <property type="evidence" value="ECO:0007669"/>
    <property type="project" value="InterPro"/>
</dbReference>
<dbReference type="CDD" id="cd00054">
    <property type="entry name" value="EGF_CA"/>
    <property type="match status" value="2"/>
</dbReference>
<keyword evidence="9 16" id="KW-1133">Transmembrane helix</keyword>
<evidence type="ECO:0000256" key="15">
    <source>
        <dbReference type="SAM" id="MobiDB-lite"/>
    </source>
</evidence>
<dbReference type="SMART" id="SM00034">
    <property type="entry name" value="CLECT"/>
    <property type="match status" value="1"/>
</dbReference>
<keyword evidence="8" id="KW-0677">Repeat</keyword>
<feature type="transmembrane region" description="Helical" evidence="16">
    <location>
        <begin position="501"/>
        <end position="526"/>
    </location>
</feature>
<dbReference type="PROSITE" id="PS01187">
    <property type="entry name" value="EGF_CA"/>
    <property type="match status" value="1"/>
</dbReference>
<evidence type="ECO:0000256" key="5">
    <source>
        <dbReference type="ARBA" id="ARBA00022692"/>
    </source>
</evidence>
<dbReference type="InterPro" id="IPR026823">
    <property type="entry name" value="cEGF"/>
</dbReference>
<dbReference type="InterPro" id="IPR018097">
    <property type="entry name" value="EGF_Ca-bd_CS"/>
</dbReference>
<dbReference type="PROSITE" id="PS00010">
    <property type="entry name" value="ASX_HYDROXYL"/>
    <property type="match status" value="2"/>
</dbReference>
<dbReference type="PROSITE" id="PS50041">
    <property type="entry name" value="C_TYPE_LECTIN_2"/>
    <property type="match status" value="1"/>
</dbReference>
<dbReference type="AlphaFoldDB" id="A0A6G1QFJ8"/>
<evidence type="ECO:0000259" key="18">
    <source>
        <dbReference type="PROSITE" id="PS50026"/>
    </source>
</evidence>
<evidence type="ECO:0000256" key="2">
    <source>
        <dbReference type="ARBA" id="ARBA00022536"/>
    </source>
</evidence>